<dbReference type="InterPro" id="IPR010982">
    <property type="entry name" value="Lambda_DNA-bd_dom_sf"/>
</dbReference>
<feature type="region of interest" description="Disordered" evidence="4">
    <location>
        <begin position="90"/>
        <end position="174"/>
    </location>
</feature>
<keyword evidence="7" id="KW-1185">Reference proteome</keyword>
<comment type="caution">
    <text evidence="6">The sequence shown here is derived from an EMBL/GenBank/DDBJ whole genome shotgun (WGS) entry which is preliminary data.</text>
</comment>
<dbReference type="InterPro" id="IPR052359">
    <property type="entry name" value="HTH-type_reg/antitoxin"/>
</dbReference>
<feature type="region of interest" description="Disordered" evidence="4">
    <location>
        <begin position="1"/>
        <end position="31"/>
    </location>
</feature>
<feature type="domain" description="HTH cro/C1-type" evidence="5">
    <location>
        <begin position="29"/>
        <end position="81"/>
    </location>
</feature>
<keyword evidence="1" id="KW-0805">Transcription regulation</keyword>
<dbReference type="RefSeq" id="WP_356712041.1">
    <property type="nucleotide sequence ID" value="NZ_JBEXIP010000037.1"/>
</dbReference>
<dbReference type="PROSITE" id="PS50943">
    <property type="entry name" value="HTH_CROC1"/>
    <property type="match status" value="1"/>
</dbReference>
<evidence type="ECO:0000256" key="3">
    <source>
        <dbReference type="ARBA" id="ARBA00023163"/>
    </source>
</evidence>
<dbReference type="Gene3D" id="1.10.260.40">
    <property type="entry name" value="lambda repressor-like DNA-binding domains"/>
    <property type="match status" value="1"/>
</dbReference>
<dbReference type="CDD" id="cd00093">
    <property type="entry name" value="HTH_XRE"/>
    <property type="match status" value="1"/>
</dbReference>
<dbReference type="SUPFAM" id="SSF47413">
    <property type="entry name" value="lambda repressor-like DNA-binding domains"/>
    <property type="match status" value="1"/>
</dbReference>
<dbReference type="SMART" id="SM00530">
    <property type="entry name" value="HTH_XRE"/>
    <property type="match status" value="1"/>
</dbReference>
<dbReference type="EMBL" id="JBEXIP010000037">
    <property type="protein sequence ID" value="MET8437384.1"/>
    <property type="molecule type" value="Genomic_DNA"/>
</dbReference>
<keyword evidence="3" id="KW-0804">Transcription</keyword>
<proteinExistence type="predicted"/>
<feature type="compositionally biased region" description="Low complexity" evidence="4">
    <location>
        <begin position="90"/>
        <end position="111"/>
    </location>
</feature>
<dbReference type="Proteomes" id="UP001550044">
    <property type="component" value="Unassembled WGS sequence"/>
</dbReference>
<dbReference type="NCBIfam" id="NF047542">
    <property type="entry name" value="telomere_Tap"/>
    <property type="match status" value="1"/>
</dbReference>
<dbReference type="Pfam" id="PF01381">
    <property type="entry name" value="HTH_3"/>
    <property type="match status" value="1"/>
</dbReference>
<evidence type="ECO:0000313" key="7">
    <source>
        <dbReference type="Proteomes" id="UP001550044"/>
    </source>
</evidence>
<gene>
    <name evidence="6" type="ORF">ABZV61_32450</name>
</gene>
<organism evidence="6 7">
    <name type="scientific">Streptomyces sp. 900116325</name>
    <dbReference type="NCBI Taxonomy" id="3154295"/>
    <lineage>
        <taxon>Bacteria</taxon>
        <taxon>Bacillati</taxon>
        <taxon>Actinomycetota</taxon>
        <taxon>Actinomycetes</taxon>
        <taxon>Kitasatosporales</taxon>
        <taxon>Streptomycetaceae</taxon>
        <taxon>Streptomyces</taxon>
    </lineage>
</organism>
<dbReference type="PANTHER" id="PTHR36511">
    <property type="entry name" value="MERR FAMILY BACTERIAL REGULATORY PROTEIN"/>
    <property type="match status" value="1"/>
</dbReference>
<feature type="region of interest" description="Disordered" evidence="4">
    <location>
        <begin position="356"/>
        <end position="390"/>
    </location>
</feature>
<dbReference type="InterPro" id="IPR001387">
    <property type="entry name" value="Cro/C1-type_HTH"/>
</dbReference>
<sequence>MASKPDPVDALLKSGPRRTQLPEPAERARLRTGYGLTQAEIAEALDVTRTTVAGWEAGRSEPQGTTRAAYAKLLDGIAAQLAAAAEAPAARHLPTSAPEAADASAVPGAPAGEQASGSRNTTDRAMADAADVSASYRPAAERATGPNRPAAPRRTMSPGRQPAPASSASPDARFVNGPLAVLDGDGSAYARGGLVLDCPARDIPSLVDWTLAEANLGAARLHRNGRDADPLVVLTDSAAARFGLPAELTDRRTLRLPEDHKVVKQISKAGWRLTRRGFGPWVRIYRPVQGGRRQCVQLAILPWGALDSRAWGSADQLQPAALAQVLGTYASRVITPCGSAAVAGLELMTALRPPTRAVSDEASGGWTSGPVPGSLTHPVDPAPPEAPDEHPVVAALYPRGHVRTHDEVLDEEAFDWFRDPQLLTDGECVKSFAVGIDVNTAFLAAANRLIVGLGEPVHVTTPVFDKKVPGCWLVDLSGIALDPRLPSPFTPHGSPPTGPAWYATPTVAYAAELISTQGLDARIQPTEAYVRPEAGPYLDPWYKVLAEAYKETMADLGVGSGMAEDDFLTAMEGHKQSDPGPVAVLSAIKATVKGGIGKLRERPQGAKYRSGEPWSALARPTWRPDIRAAVISTARVNMHRKMVKLATAADLFPIAVLSDCAVYLSDGPSPLDFLPHTPDGRPLPGGFRLGVSPGMVKHEGTQDLMWAVKMLDQGHNPARHIKGTDAAADGE</sequence>
<protein>
    <submittedName>
        <fullName evidence="6">Helix-turn-helix domain-containing protein</fullName>
    </submittedName>
</protein>
<dbReference type="PANTHER" id="PTHR36511:SF3">
    <property type="entry name" value="ANTITOXIN HIGA-2"/>
    <property type="match status" value="1"/>
</dbReference>
<keyword evidence="2" id="KW-0238">DNA-binding</keyword>
<evidence type="ECO:0000259" key="5">
    <source>
        <dbReference type="PROSITE" id="PS50943"/>
    </source>
</evidence>
<name>A0ABV2UJX8_9ACTN</name>
<accession>A0ABV2UJX8</accession>
<evidence type="ECO:0000256" key="1">
    <source>
        <dbReference type="ARBA" id="ARBA00023015"/>
    </source>
</evidence>
<evidence type="ECO:0000256" key="4">
    <source>
        <dbReference type="SAM" id="MobiDB-lite"/>
    </source>
</evidence>
<evidence type="ECO:0000256" key="2">
    <source>
        <dbReference type="ARBA" id="ARBA00023125"/>
    </source>
</evidence>
<evidence type="ECO:0000313" key="6">
    <source>
        <dbReference type="EMBL" id="MET8437384.1"/>
    </source>
</evidence>
<reference evidence="6 7" key="1">
    <citation type="submission" date="2024-06" db="EMBL/GenBank/DDBJ databases">
        <title>The Natural Products Discovery Center: Release of the First 8490 Sequenced Strains for Exploring Actinobacteria Biosynthetic Diversity.</title>
        <authorList>
            <person name="Kalkreuter E."/>
            <person name="Kautsar S.A."/>
            <person name="Yang D."/>
            <person name="Bader C.D."/>
            <person name="Teijaro C.N."/>
            <person name="Fluegel L."/>
            <person name="Davis C.M."/>
            <person name="Simpson J.R."/>
            <person name="Lauterbach L."/>
            <person name="Steele A.D."/>
            <person name="Gui C."/>
            <person name="Meng S."/>
            <person name="Li G."/>
            <person name="Viehrig K."/>
            <person name="Ye F."/>
            <person name="Su P."/>
            <person name="Kiefer A.F."/>
            <person name="Nichols A."/>
            <person name="Cepeda A.J."/>
            <person name="Yan W."/>
            <person name="Fan B."/>
            <person name="Jiang Y."/>
            <person name="Adhikari A."/>
            <person name="Zheng C.-J."/>
            <person name="Schuster L."/>
            <person name="Cowan T.M."/>
            <person name="Smanski M.J."/>
            <person name="Chevrette M.G."/>
            <person name="De Carvalho L.P.S."/>
            <person name="Shen B."/>
        </authorList>
    </citation>
    <scope>NUCLEOTIDE SEQUENCE [LARGE SCALE GENOMIC DNA]</scope>
    <source>
        <strain evidence="6 7">NPDC005137</strain>
    </source>
</reference>